<keyword evidence="2" id="KW-0808">Transferase</keyword>
<dbReference type="InterPro" id="IPR029044">
    <property type="entry name" value="Nucleotide-diphossugar_trans"/>
</dbReference>
<dbReference type="EMBL" id="CP011125">
    <property type="protein sequence ID" value="AKF07261.1"/>
    <property type="molecule type" value="Genomic_DNA"/>
</dbReference>
<accession>A0A0F6W4K0</accession>
<reference evidence="2 3" key="1">
    <citation type="submission" date="2015-03" db="EMBL/GenBank/DDBJ databases">
        <title>Genome assembly of Sandaracinus amylolyticus DSM 53668.</title>
        <authorList>
            <person name="Sharma G."/>
            <person name="Subramanian S."/>
        </authorList>
    </citation>
    <scope>NUCLEOTIDE SEQUENCE [LARGE SCALE GENOMIC DNA]</scope>
    <source>
        <strain evidence="2 3">DSM 53668</strain>
    </source>
</reference>
<dbReference type="InterPro" id="IPR001173">
    <property type="entry name" value="Glyco_trans_2-like"/>
</dbReference>
<dbReference type="RefSeq" id="WP_053234543.1">
    <property type="nucleotide sequence ID" value="NZ_CP011125.1"/>
</dbReference>
<evidence type="ECO:0000259" key="1">
    <source>
        <dbReference type="Pfam" id="PF00535"/>
    </source>
</evidence>
<proteinExistence type="predicted"/>
<dbReference type="KEGG" id="samy:DB32_004410"/>
<name>A0A0F6W4K0_9BACT</name>
<gene>
    <name evidence="2" type="ORF">DB32_004410</name>
</gene>
<dbReference type="Gene3D" id="3.90.550.10">
    <property type="entry name" value="Spore Coat Polysaccharide Biosynthesis Protein SpsA, Chain A"/>
    <property type="match status" value="1"/>
</dbReference>
<dbReference type="Proteomes" id="UP000034883">
    <property type="component" value="Chromosome"/>
</dbReference>
<dbReference type="STRING" id="927083.DB32_004410"/>
<organism evidence="2 3">
    <name type="scientific">Sandaracinus amylolyticus</name>
    <dbReference type="NCBI Taxonomy" id="927083"/>
    <lineage>
        <taxon>Bacteria</taxon>
        <taxon>Pseudomonadati</taxon>
        <taxon>Myxococcota</taxon>
        <taxon>Polyangia</taxon>
        <taxon>Polyangiales</taxon>
        <taxon>Sandaracinaceae</taxon>
        <taxon>Sandaracinus</taxon>
    </lineage>
</organism>
<keyword evidence="3" id="KW-1185">Reference proteome</keyword>
<evidence type="ECO:0000313" key="3">
    <source>
        <dbReference type="Proteomes" id="UP000034883"/>
    </source>
</evidence>
<evidence type="ECO:0000313" key="2">
    <source>
        <dbReference type="EMBL" id="AKF07261.1"/>
    </source>
</evidence>
<sequence>MIVVLPCFNEEKRLDPHAVAQLVADPRIDVILVDDGSTDGTRALLESIAARHPDRVTALSMGRNVGKAEAVRTGVNLALERIVRGEARDDLVGYLDADFATPPEELSRMLDRIEDSPAKVAMGSRIARLGARVRRKQTRHYLGRLFATTASMVLDMSIYDTQCGAKLFRDTPALRAAMSVPFRSRWVFDVELLGRLTTGTADAPGLAVDDFLEIPLEVWEDVRGSKLGVKGALRGGMDLLRLGARVKSAGRGEFFPKK</sequence>
<dbReference type="PANTHER" id="PTHR10859">
    <property type="entry name" value="GLYCOSYL TRANSFERASE"/>
    <property type="match status" value="1"/>
</dbReference>
<dbReference type="GO" id="GO:0006487">
    <property type="term" value="P:protein N-linked glycosylation"/>
    <property type="evidence" value="ECO:0007669"/>
    <property type="project" value="TreeGrafter"/>
</dbReference>
<dbReference type="SUPFAM" id="SSF53448">
    <property type="entry name" value="Nucleotide-diphospho-sugar transferases"/>
    <property type="match status" value="1"/>
</dbReference>
<dbReference type="Pfam" id="PF00535">
    <property type="entry name" value="Glycos_transf_2"/>
    <property type="match status" value="1"/>
</dbReference>
<feature type="domain" description="Glycosyltransferase 2-like" evidence="1">
    <location>
        <begin position="3"/>
        <end position="170"/>
    </location>
</feature>
<dbReference type="AlphaFoldDB" id="A0A0F6W4K0"/>
<protein>
    <submittedName>
        <fullName evidence="2">Putative glycosyl transferase</fullName>
    </submittedName>
</protein>
<dbReference type="PANTHER" id="PTHR10859:SF91">
    <property type="entry name" value="DOLICHYL-PHOSPHATE BETA-GLUCOSYLTRANSFERASE"/>
    <property type="match status" value="1"/>
</dbReference>
<dbReference type="GO" id="GO:0016740">
    <property type="term" value="F:transferase activity"/>
    <property type="evidence" value="ECO:0007669"/>
    <property type="project" value="UniProtKB-KW"/>
</dbReference>